<name>U6CSM0_NEOVI</name>
<evidence type="ECO:0000256" key="1">
    <source>
        <dbReference type="SAM" id="MobiDB-lite"/>
    </source>
</evidence>
<feature type="region of interest" description="Disordered" evidence="1">
    <location>
        <begin position="1"/>
        <end position="110"/>
    </location>
</feature>
<evidence type="ECO:0000313" key="2">
    <source>
        <dbReference type="EMBL" id="CCP73665.1"/>
    </source>
</evidence>
<accession>U6CSM0</accession>
<dbReference type="AlphaFoldDB" id="U6CSM0"/>
<protein>
    <submittedName>
        <fullName evidence="2">Zinc finger protein 467</fullName>
    </submittedName>
</protein>
<organism evidence="2">
    <name type="scientific">Neovison vison</name>
    <name type="common">American mink</name>
    <name type="synonym">Mustela vison</name>
    <dbReference type="NCBI Taxonomy" id="452646"/>
    <lineage>
        <taxon>Eukaryota</taxon>
        <taxon>Metazoa</taxon>
        <taxon>Chordata</taxon>
        <taxon>Craniata</taxon>
        <taxon>Vertebrata</taxon>
        <taxon>Euteleostomi</taxon>
        <taxon>Mammalia</taxon>
        <taxon>Eutheria</taxon>
        <taxon>Laurasiatheria</taxon>
        <taxon>Carnivora</taxon>
        <taxon>Caniformia</taxon>
        <taxon>Musteloidea</taxon>
        <taxon>Mustelidae</taxon>
        <taxon>Mustelinae</taxon>
        <taxon>Neogale</taxon>
    </lineage>
</organism>
<dbReference type="EMBL" id="HAAF01001839">
    <property type="protein sequence ID" value="CCP73665.1"/>
    <property type="molecule type" value="mRNA"/>
</dbReference>
<sequence length="149" mass="15584">MRETFEALSSLGFSVGQPEMAPQSEPGEGSHNNQERMSPSREDSMLGTCSGHEAPRPEEGAHTEEAQGPGRGGQACAPQKAEPMGSCPGESFHLSRPPGAQAEGTGALSTPSCYWNEAATPGPSNLGRISPLAPFCRRASAPRGNSKHR</sequence>
<reference evidence="2" key="1">
    <citation type="submission" date="2012-11" db="EMBL/GenBank/DDBJ databases">
        <title>An American mink transcriptome.</title>
        <authorList>
            <person name="Anistoroaei R."/>
            <person name="Christensen K."/>
        </authorList>
    </citation>
    <scope>NUCLEOTIDE SEQUENCE</scope>
    <source>
        <tissue evidence="2">Pool of brain</tissue>
    </source>
</reference>
<gene>
    <name evidence="2" type="primary">ZN467</name>
</gene>
<proteinExistence type="evidence at transcript level"/>
<feature type="compositionally biased region" description="Basic and acidic residues" evidence="1">
    <location>
        <begin position="53"/>
        <end position="65"/>
    </location>
</feature>